<proteinExistence type="predicted"/>
<evidence type="ECO:0000256" key="1">
    <source>
        <dbReference type="SAM" id="MobiDB-lite"/>
    </source>
</evidence>
<sequence length="169" mass="19444">MVPRKRNFPTLRKSQTEYQILRPNPVLAQVVVASQTITFLSQNTGLPDVTTYYTFDKVITVDQTRDSDPVGSLSVDLLQTRISCHSWNKFPLDVRTLYRQKDAVHRQCLLRWTTALLNSVKVTSYNFAPDAMKRDSYVSRAHQCSGKESDSVTESWQQQWSKRNKDGIT</sequence>
<keyword evidence="3" id="KW-1185">Reference proteome</keyword>
<protein>
    <submittedName>
        <fullName evidence="2">Uncharacterized protein</fullName>
    </submittedName>
</protein>
<comment type="caution">
    <text evidence="2">The sequence shown here is derived from an EMBL/GenBank/DDBJ whole genome shotgun (WGS) entry which is preliminary data.</text>
</comment>
<organism evidence="2 3">
    <name type="scientific">Batillaria attramentaria</name>
    <dbReference type="NCBI Taxonomy" id="370345"/>
    <lineage>
        <taxon>Eukaryota</taxon>
        <taxon>Metazoa</taxon>
        <taxon>Spiralia</taxon>
        <taxon>Lophotrochozoa</taxon>
        <taxon>Mollusca</taxon>
        <taxon>Gastropoda</taxon>
        <taxon>Caenogastropoda</taxon>
        <taxon>Sorbeoconcha</taxon>
        <taxon>Cerithioidea</taxon>
        <taxon>Batillariidae</taxon>
        <taxon>Batillaria</taxon>
    </lineage>
</organism>
<evidence type="ECO:0000313" key="3">
    <source>
        <dbReference type="Proteomes" id="UP001519460"/>
    </source>
</evidence>
<dbReference type="EMBL" id="JACVVK020000251">
    <property type="protein sequence ID" value="KAK7482107.1"/>
    <property type="molecule type" value="Genomic_DNA"/>
</dbReference>
<evidence type="ECO:0000313" key="2">
    <source>
        <dbReference type="EMBL" id="KAK7482107.1"/>
    </source>
</evidence>
<gene>
    <name evidence="2" type="ORF">BaRGS_00026691</name>
</gene>
<feature type="region of interest" description="Disordered" evidence="1">
    <location>
        <begin position="145"/>
        <end position="169"/>
    </location>
</feature>
<dbReference type="AlphaFoldDB" id="A0ABD0K3U3"/>
<name>A0ABD0K3U3_9CAEN</name>
<reference evidence="2 3" key="1">
    <citation type="journal article" date="2023" name="Sci. Data">
        <title>Genome assembly of the Korean intertidal mud-creeper Batillaria attramentaria.</title>
        <authorList>
            <person name="Patra A.K."/>
            <person name="Ho P.T."/>
            <person name="Jun S."/>
            <person name="Lee S.J."/>
            <person name="Kim Y."/>
            <person name="Won Y.J."/>
        </authorList>
    </citation>
    <scope>NUCLEOTIDE SEQUENCE [LARGE SCALE GENOMIC DNA]</scope>
    <source>
        <strain evidence="2">Wonlab-2016</strain>
    </source>
</reference>
<dbReference type="Proteomes" id="UP001519460">
    <property type="component" value="Unassembled WGS sequence"/>
</dbReference>
<feature type="compositionally biased region" description="Polar residues" evidence="1">
    <location>
        <begin position="152"/>
        <end position="161"/>
    </location>
</feature>
<accession>A0ABD0K3U3</accession>